<evidence type="ECO:0000313" key="3">
    <source>
        <dbReference type="Proteomes" id="UP000191988"/>
    </source>
</evidence>
<dbReference type="EMBL" id="FBWK01000050">
    <property type="protein sequence ID" value="CUX55112.1"/>
    <property type="molecule type" value="Genomic_DNA"/>
</dbReference>
<dbReference type="STRING" id="1183432.AGR3A_Lc140152"/>
<feature type="region of interest" description="Disordered" evidence="1">
    <location>
        <begin position="1"/>
        <end position="30"/>
    </location>
</feature>
<evidence type="ECO:0000313" key="2">
    <source>
        <dbReference type="EMBL" id="CUX55112.1"/>
    </source>
</evidence>
<sequence length="156" mass="17857">MRWRMRSPYRERRKNQFSSLMTSSGIPCSGHRPRKAWCFPLQATGRYAFRVWGRSIANSRTTEPMTPTISTVVKGCSASWEPSRVVARKASDEGALRKERERQEAVSKDESEQQQQALARHINDRELTQTAKAIRRFSAPARVSAVAEHVTYTDNM</sequence>
<feature type="compositionally biased region" description="Polar residues" evidence="1">
    <location>
        <begin position="16"/>
        <end position="26"/>
    </location>
</feature>
<feature type="region of interest" description="Disordered" evidence="1">
    <location>
        <begin position="84"/>
        <end position="114"/>
    </location>
</feature>
<name>A0A1S7RNY1_9HYPH</name>
<feature type="compositionally biased region" description="Basic and acidic residues" evidence="1">
    <location>
        <begin position="89"/>
        <end position="111"/>
    </location>
</feature>
<dbReference type="Proteomes" id="UP000191988">
    <property type="component" value="Unassembled WGS sequence"/>
</dbReference>
<organism evidence="2 3">
    <name type="scientific">Agrobacterium tomkonis CFBP 6623</name>
    <dbReference type="NCBI Taxonomy" id="1183432"/>
    <lineage>
        <taxon>Bacteria</taxon>
        <taxon>Pseudomonadati</taxon>
        <taxon>Pseudomonadota</taxon>
        <taxon>Alphaproteobacteria</taxon>
        <taxon>Hyphomicrobiales</taxon>
        <taxon>Rhizobiaceae</taxon>
        <taxon>Rhizobium/Agrobacterium group</taxon>
        <taxon>Agrobacterium</taxon>
        <taxon>Agrobacterium tumefaciens complex</taxon>
    </lineage>
</organism>
<feature type="compositionally biased region" description="Basic residues" evidence="1">
    <location>
        <begin position="1"/>
        <end position="15"/>
    </location>
</feature>
<evidence type="ECO:0000256" key="1">
    <source>
        <dbReference type="SAM" id="MobiDB-lite"/>
    </source>
</evidence>
<protein>
    <submittedName>
        <fullName evidence="2">Uncharacterized protein</fullName>
    </submittedName>
</protein>
<proteinExistence type="predicted"/>
<dbReference type="AlphaFoldDB" id="A0A1S7RNY1"/>
<gene>
    <name evidence="2" type="ORF">AGR3A_Lc140152</name>
</gene>
<keyword evidence="3" id="KW-1185">Reference proteome</keyword>
<reference evidence="3" key="1">
    <citation type="submission" date="2016-01" db="EMBL/GenBank/DDBJ databases">
        <authorList>
            <person name="Regsiter A."/>
            <person name="william w."/>
        </authorList>
    </citation>
    <scope>NUCLEOTIDE SEQUENCE [LARGE SCALE GENOMIC DNA]</scope>
    <source>
        <strain evidence="3">CFBP 6623</strain>
    </source>
</reference>
<accession>A0A1S7RNY1</accession>